<dbReference type="SUPFAM" id="SSF52540">
    <property type="entry name" value="P-loop containing nucleoside triphosphate hydrolases"/>
    <property type="match status" value="1"/>
</dbReference>
<dbReference type="GO" id="GO:0005524">
    <property type="term" value="F:ATP binding"/>
    <property type="evidence" value="ECO:0007669"/>
    <property type="project" value="UniProtKB-KW"/>
</dbReference>
<feature type="domain" description="ABC transporter" evidence="10">
    <location>
        <begin position="6"/>
        <end position="242"/>
    </location>
</feature>
<dbReference type="GO" id="GO:0005886">
    <property type="term" value="C:plasma membrane"/>
    <property type="evidence" value="ECO:0007669"/>
    <property type="project" value="UniProtKB-SubCell"/>
</dbReference>
<keyword evidence="12" id="KW-1185">Reference proteome</keyword>
<dbReference type="InterPro" id="IPR017871">
    <property type="entry name" value="ABC_transporter-like_CS"/>
</dbReference>
<evidence type="ECO:0000256" key="4">
    <source>
        <dbReference type="ARBA" id="ARBA00022496"/>
    </source>
</evidence>
<dbReference type="InterPro" id="IPR003439">
    <property type="entry name" value="ABC_transporter-like_ATP-bd"/>
</dbReference>
<dbReference type="GO" id="GO:0006826">
    <property type="term" value="P:iron ion transport"/>
    <property type="evidence" value="ECO:0007669"/>
    <property type="project" value="UniProtKB-KW"/>
</dbReference>
<evidence type="ECO:0000256" key="5">
    <source>
        <dbReference type="ARBA" id="ARBA00022741"/>
    </source>
</evidence>
<evidence type="ECO:0000256" key="9">
    <source>
        <dbReference type="ARBA" id="ARBA00023136"/>
    </source>
</evidence>
<evidence type="ECO:0000313" key="11">
    <source>
        <dbReference type="EMBL" id="GBG93619.1"/>
    </source>
</evidence>
<comment type="caution">
    <text evidence="11">The sequence shown here is derived from an EMBL/GenBank/DDBJ whole genome shotgun (WGS) entry which is preliminary data.</text>
</comment>
<sequence>MEKYQLKCERISAAYADEEILHEVSLEIPAHQISVLLGANGCGKSTLLRVLAGFLNSQQGQVTLAGKKLQEYSPKEVARLLAVLPQQRQTPVGTRVIDLVSQGRFPYHTLFGGMSQADKQAVEEAMDMVGVTELAEKDIGDLSGGQKQRVWIALALAQQTEIIFLDEPTTFLDLSYQIEILDLLADLNQRLGKTIVMVLHDINLAARYADQIFAMKQGRIIQSGSPQEVIQVDLIKEVFDLSSVIVQDPVTNSPVVVPIGSRDAKNKRN</sequence>
<evidence type="ECO:0000259" key="10">
    <source>
        <dbReference type="PROSITE" id="PS50893"/>
    </source>
</evidence>
<keyword evidence="2" id="KW-0813">Transport</keyword>
<keyword evidence="4" id="KW-0410">Iron transport</keyword>
<evidence type="ECO:0000313" key="12">
    <source>
        <dbReference type="Proteomes" id="UP000286848"/>
    </source>
</evidence>
<dbReference type="PROSITE" id="PS50893">
    <property type="entry name" value="ABC_TRANSPORTER_2"/>
    <property type="match status" value="1"/>
</dbReference>
<evidence type="ECO:0000256" key="8">
    <source>
        <dbReference type="ARBA" id="ARBA00023065"/>
    </source>
</evidence>
<accession>A0A401IQ06</accession>
<evidence type="ECO:0000256" key="7">
    <source>
        <dbReference type="ARBA" id="ARBA00023004"/>
    </source>
</evidence>
<proteinExistence type="predicted"/>
<dbReference type="InterPro" id="IPR003593">
    <property type="entry name" value="AAA+_ATPase"/>
</dbReference>
<evidence type="ECO:0000256" key="6">
    <source>
        <dbReference type="ARBA" id="ARBA00022840"/>
    </source>
</evidence>
<dbReference type="PROSITE" id="PS00211">
    <property type="entry name" value="ABC_TRANSPORTER_1"/>
    <property type="match status" value="1"/>
</dbReference>
<dbReference type="AlphaFoldDB" id="A0A401IQ06"/>
<dbReference type="Gene3D" id="3.40.50.300">
    <property type="entry name" value="P-loop containing nucleotide triphosphate hydrolases"/>
    <property type="match status" value="1"/>
</dbReference>
<reference evidence="11 12" key="1">
    <citation type="journal article" date="2019" name="Int. J. Syst. Evol. Microbiol.">
        <title>Lactobacillus salitolerans sp. nov., a novel lactic acid bacterium isolated from spent mushroom substrates.</title>
        <authorList>
            <person name="Tohno M."/>
            <person name="Tanizawa Y."/>
            <person name="Kojima Y."/>
            <person name="Sakamoto M."/>
            <person name="Nakamura Y."/>
            <person name="Ohkuma M."/>
            <person name="Kobayashi H."/>
        </authorList>
    </citation>
    <scope>NUCLEOTIDE SEQUENCE [LARGE SCALE GENOMIC DNA]</scope>
    <source>
        <strain evidence="11 12">YK43</strain>
    </source>
</reference>
<name>A0A401IQ06_9LACO</name>
<comment type="subcellular location">
    <subcellularLocation>
        <location evidence="1">Cell membrane</location>
        <topology evidence="1">Peripheral membrane protein</topology>
    </subcellularLocation>
</comment>
<keyword evidence="7" id="KW-0408">Iron</keyword>
<dbReference type="PANTHER" id="PTHR42771">
    <property type="entry name" value="IRON(3+)-HYDROXAMATE IMPORT ATP-BINDING PROTEIN FHUC"/>
    <property type="match status" value="1"/>
</dbReference>
<dbReference type="PANTHER" id="PTHR42771:SF2">
    <property type="entry name" value="IRON(3+)-HYDROXAMATE IMPORT ATP-BINDING PROTEIN FHUC"/>
    <property type="match status" value="1"/>
</dbReference>
<dbReference type="RefSeq" id="WP_124974305.1">
    <property type="nucleotide sequence ID" value="NZ_BFFP01000001.1"/>
</dbReference>
<dbReference type="InterPro" id="IPR027417">
    <property type="entry name" value="P-loop_NTPase"/>
</dbReference>
<evidence type="ECO:0000256" key="3">
    <source>
        <dbReference type="ARBA" id="ARBA00022475"/>
    </source>
</evidence>
<protein>
    <submittedName>
        <fullName evidence="11">Iron ABC transporter ATP-binding protein</fullName>
    </submittedName>
</protein>
<dbReference type="FunFam" id="3.40.50.300:FF:000134">
    <property type="entry name" value="Iron-enterobactin ABC transporter ATP-binding protein"/>
    <property type="match status" value="1"/>
</dbReference>
<dbReference type="InterPro" id="IPR051535">
    <property type="entry name" value="Siderophore_ABC-ATPase"/>
</dbReference>
<keyword evidence="9" id="KW-0472">Membrane</keyword>
<gene>
    <name evidence="11" type="primary">fepC</name>
    <name evidence="11" type="ORF">LFYK43_00780</name>
</gene>
<dbReference type="SMART" id="SM00382">
    <property type="entry name" value="AAA"/>
    <property type="match status" value="1"/>
</dbReference>
<keyword evidence="6 11" id="KW-0067">ATP-binding</keyword>
<keyword evidence="3" id="KW-1003">Cell membrane</keyword>
<dbReference type="Pfam" id="PF00005">
    <property type="entry name" value="ABC_tran"/>
    <property type="match status" value="1"/>
</dbReference>
<dbReference type="CDD" id="cd03214">
    <property type="entry name" value="ABC_Iron-Siderophores_B12_Hemin"/>
    <property type="match status" value="1"/>
</dbReference>
<keyword evidence="5" id="KW-0547">Nucleotide-binding</keyword>
<dbReference type="Proteomes" id="UP000286848">
    <property type="component" value="Unassembled WGS sequence"/>
</dbReference>
<evidence type="ECO:0000256" key="2">
    <source>
        <dbReference type="ARBA" id="ARBA00022448"/>
    </source>
</evidence>
<dbReference type="EMBL" id="BFFP01000001">
    <property type="protein sequence ID" value="GBG93619.1"/>
    <property type="molecule type" value="Genomic_DNA"/>
</dbReference>
<dbReference type="GO" id="GO:0016887">
    <property type="term" value="F:ATP hydrolysis activity"/>
    <property type="evidence" value="ECO:0007669"/>
    <property type="project" value="InterPro"/>
</dbReference>
<dbReference type="OrthoDB" id="9787851at2"/>
<evidence type="ECO:0000256" key="1">
    <source>
        <dbReference type="ARBA" id="ARBA00004202"/>
    </source>
</evidence>
<keyword evidence="8" id="KW-0406">Ion transport</keyword>
<organism evidence="11 12">
    <name type="scientific">Ligilactobacillus salitolerans</name>
    <dbReference type="NCBI Taxonomy" id="1808352"/>
    <lineage>
        <taxon>Bacteria</taxon>
        <taxon>Bacillati</taxon>
        <taxon>Bacillota</taxon>
        <taxon>Bacilli</taxon>
        <taxon>Lactobacillales</taxon>
        <taxon>Lactobacillaceae</taxon>
        <taxon>Ligilactobacillus</taxon>
    </lineage>
</organism>